<dbReference type="OrthoDB" id="270970at2759"/>
<dbReference type="STRING" id="6832.A0A553NSR4"/>
<keyword evidence="7" id="KW-0106">Calcium</keyword>
<feature type="domain" description="C2" evidence="10">
    <location>
        <begin position="7"/>
        <end position="143"/>
    </location>
</feature>
<dbReference type="PROSITE" id="PS50004">
    <property type="entry name" value="C2"/>
    <property type="match status" value="1"/>
</dbReference>
<dbReference type="Gene3D" id="3.30.870.10">
    <property type="entry name" value="Endonuclease Chain A"/>
    <property type="match status" value="2"/>
</dbReference>
<evidence type="ECO:0000259" key="10">
    <source>
        <dbReference type="PROSITE" id="PS50004"/>
    </source>
</evidence>
<gene>
    <name evidence="12" type="ORF">TCAL_06847</name>
</gene>
<evidence type="ECO:0000256" key="6">
    <source>
        <dbReference type="ARBA" id="ARBA00022801"/>
    </source>
</evidence>
<comment type="cofactor">
    <cofactor evidence="1">
        <name>Ca(2+)</name>
        <dbReference type="ChEBI" id="CHEBI:29108"/>
    </cofactor>
</comment>
<dbReference type="Pfam" id="PF12357">
    <property type="entry name" value="PLD_C"/>
    <property type="match status" value="1"/>
</dbReference>
<dbReference type="GO" id="GO:0046872">
    <property type="term" value="F:metal ion binding"/>
    <property type="evidence" value="ECO:0007669"/>
    <property type="project" value="UniProtKB-KW"/>
</dbReference>
<dbReference type="AlphaFoldDB" id="A0A553NSR4"/>
<dbReference type="Gene3D" id="2.60.40.150">
    <property type="entry name" value="C2 domain"/>
    <property type="match status" value="1"/>
</dbReference>
<keyword evidence="4" id="KW-0479">Metal-binding</keyword>
<evidence type="ECO:0000256" key="7">
    <source>
        <dbReference type="ARBA" id="ARBA00022837"/>
    </source>
</evidence>
<evidence type="ECO:0000313" key="12">
    <source>
        <dbReference type="EMBL" id="TRY68467.1"/>
    </source>
</evidence>
<feature type="domain" description="PLD phosphodiesterase" evidence="11">
    <location>
        <begin position="662"/>
        <end position="689"/>
    </location>
</feature>
<accession>A0A553NSR4</accession>
<evidence type="ECO:0000256" key="2">
    <source>
        <dbReference type="ARBA" id="ARBA00010683"/>
    </source>
</evidence>
<organism evidence="12 13">
    <name type="scientific">Tigriopus californicus</name>
    <name type="common">Marine copepod</name>
    <dbReference type="NCBI Taxonomy" id="6832"/>
    <lineage>
        <taxon>Eukaryota</taxon>
        <taxon>Metazoa</taxon>
        <taxon>Ecdysozoa</taxon>
        <taxon>Arthropoda</taxon>
        <taxon>Crustacea</taxon>
        <taxon>Multicrustacea</taxon>
        <taxon>Hexanauplia</taxon>
        <taxon>Copepoda</taxon>
        <taxon>Harpacticoida</taxon>
        <taxon>Harpacticidae</taxon>
        <taxon>Tigriopus</taxon>
    </lineage>
</organism>
<dbReference type="GO" id="GO:0004630">
    <property type="term" value="F:phospholipase D activity"/>
    <property type="evidence" value="ECO:0007669"/>
    <property type="project" value="UniProtKB-EC"/>
</dbReference>
<evidence type="ECO:0000256" key="5">
    <source>
        <dbReference type="ARBA" id="ARBA00022737"/>
    </source>
</evidence>
<keyword evidence="6" id="KW-0378">Hydrolase</keyword>
<evidence type="ECO:0000313" key="13">
    <source>
        <dbReference type="Proteomes" id="UP000318571"/>
    </source>
</evidence>
<dbReference type="Pfam" id="PF00168">
    <property type="entry name" value="C2"/>
    <property type="match status" value="1"/>
</dbReference>
<evidence type="ECO:0000256" key="9">
    <source>
        <dbReference type="ARBA" id="ARBA00023098"/>
    </source>
</evidence>
<keyword evidence="8" id="KW-0442">Lipid degradation</keyword>
<dbReference type="GO" id="GO:0005886">
    <property type="term" value="C:plasma membrane"/>
    <property type="evidence" value="ECO:0007669"/>
    <property type="project" value="TreeGrafter"/>
</dbReference>
<dbReference type="InterPro" id="IPR025202">
    <property type="entry name" value="PLD-like_dom"/>
</dbReference>
<evidence type="ECO:0000256" key="1">
    <source>
        <dbReference type="ARBA" id="ARBA00001913"/>
    </source>
</evidence>
<sequence>MRFWRKRSEVEAFTDWRRKSARLCDGEFLHGELQIEIREARNLPDTDNFLFNIKRCLGQEKDVTDPYVAVLLDSTKIITTSVIYNNLFPQWNELFRVSVCHHAKKIIFRVKDQDELGSENLGEVVISIKEQLLTPTKRVQGWQKIVDDNGSVQGELNINLVYLPYLEDNSSCNDMACSQCYFPLRPGNQVTLYSCARNVDDTIEIPTGTPSGPRVLHYTPPSLWIDLFKSLIQSKRFIYVMGWSIYTRIHLLRNDDHKHLNTPDELKMANATLGELLKQKAEEGVRVLLMIWGETTSIMGTHDSETENYFKGSRVFVARVARQTKTKEYKDLDAHFTANLGYSHHQKAVIVDVPVLARDSSHPNEMVSRIIAFTGGIDITDGRYDTPEHPLFSSLRTTHQKDFYQPCEPTARPNSGPRMPWHDIHVKVEGPAARDIMVNFVERWGKEQSMNTRLLIQNVEAPSFDLSPRGATSGSSCFSAQVFRSITSDSARFQLENETTFTTKKGRSVDNSIARAYIAAIRKAKKFIYIENQYFMGSAYGWLDYQDVHCYNVIPMEITQKICESIQNRRRFVAYVVIPMHPEGMPGDTAIQEMLFWQRNTMHMMYSRIAQALHRYDVKGHPTEYLMFFCLGKRETPDAIPAHVEPPWFWTQAAKLFKSRRFMIYVHSKLMVIDDSYLITGSANINQRSLDGDRDSELAVGLFQPAHVTSTQSEQCPQGEIFKFRMALFREHLHCMDPTFVVPHSEKCVAKVQELALRNWDDYVSLDGQPAGHLLAYPIDVSVTLDEDIPVVNLIAKTKRRTFPDTNAKILGNPARSIPNKLTT</sequence>
<dbReference type="OMA" id="MAEENWA"/>
<keyword evidence="13" id="KW-1185">Reference proteome</keyword>
<protein>
    <recommendedName>
        <fullName evidence="3">phospholipase D</fullName>
        <ecNumber evidence="3">3.1.4.4</ecNumber>
    </recommendedName>
</protein>
<evidence type="ECO:0000256" key="8">
    <source>
        <dbReference type="ARBA" id="ARBA00022963"/>
    </source>
</evidence>
<dbReference type="EC" id="3.1.4.4" evidence="3"/>
<evidence type="ECO:0000256" key="3">
    <source>
        <dbReference type="ARBA" id="ARBA00012027"/>
    </source>
</evidence>
<dbReference type="Pfam" id="PF13091">
    <property type="entry name" value="PLDc_2"/>
    <property type="match status" value="1"/>
</dbReference>
<keyword evidence="9" id="KW-0443">Lipid metabolism</keyword>
<proteinExistence type="inferred from homology"/>
<dbReference type="InterPro" id="IPR035892">
    <property type="entry name" value="C2_domain_sf"/>
</dbReference>
<keyword evidence="5" id="KW-0677">Repeat</keyword>
<dbReference type="PANTHER" id="PTHR18896">
    <property type="entry name" value="PHOSPHOLIPASE D"/>
    <property type="match status" value="1"/>
</dbReference>
<comment type="similarity">
    <text evidence="2">Belongs to the phospholipase D family. C2-PLD subfamily.</text>
</comment>
<dbReference type="SUPFAM" id="SSF56024">
    <property type="entry name" value="Phospholipase D/nuclease"/>
    <property type="match status" value="2"/>
</dbReference>
<dbReference type="SMART" id="SM00155">
    <property type="entry name" value="PLDc"/>
    <property type="match status" value="2"/>
</dbReference>
<comment type="caution">
    <text evidence="12">The sequence shown here is derived from an EMBL/GenBank/DDBJ whole genome shotgun (WGS) entry which is preliminary data.</text>
</comment>
<dbReference type="Proteomes" id="UP000318571">
    <property type="component" value="Chromosome 1"/>
</dbReference>
<reference evidence="12 13" key="1">
    <citation type="journal article" date="2018" name="Nat. Ecol. Evol.">
        <title>Genomic signatures of mitonuclear coevolution across populations of Tigriopus californicus.</title>
        <authorList>
            <person name="Barreto F.S."/>
            <person name="Watson E.T."/>
            <person name="Lima T.G."/>
            <person name="Willett C.S."/>
            <person name="Edmands S."/>
            <person name="Li W."/>
            <person name="Burton R.S."/>
        </authorList>
    </citation>
    <scope>NUCLEOTIDE SEQUENCE [LARGE SCALE GENOMIC DNA]</scope>
    <source>
        <strain evidence="12 13">San Diego</strain>
    </source>
</reference>
<dbReference type="InterPro" id="IPR024632">
    <property type="entry name" value="PLipase_D_C"/>
</dbReference>
<dbReference type="PROSITE" id="PS50035">
    <property type="entry name" value="PLD"/>
    <property type="match status" value="1"/>
</dbReference>
<dbReference type="GO" id="GO:0009395">
    <property type="term" value="P:phospholipid catabolic process"/>
    <property type="evidence" value="ECO:0007669"/>
    <property type="project" value="TreeGrafter"/>
</dbReference>
<dbReference type="InterPro" id="IPR015679">
    <property type="entry name" value="PLipase_D_fam"/>
</dbReference>
<dbReference type="SMART" id="SM00239">
    <property type="entry name" value="C2"/>
    <property type="match status" value="1"/>
</dbReference>
<dbReference type="PANTHER" id="PTHR18896:SF60">
    <property type="entry name" value="PHOSPHOLIPASE D"/>
    <property type="match status" value="1"/>
</dbReference>
<dbReference type="SUPFAM" id="SSF49562">
    <property type="entry name" value="C2 domain (Calcium/lipid-binding domain, CaLB)"/>
    <property type="match status" value="1"/>
</dbReference>
<dbReference type="InterPro" id="IPR001736">
    <property type="entry name" value="PLipase_D/transphosphatidylase"/>
</dbReference>
<dbReference type="EMBL" id="VCGU01000010">
    <property type="protein sequence ID" value="TRY68467.1"/>
    <property type="molecule type" value="Genomic_DNA"/>
</dbReference>
<evidence type="ECO:0000259" key="11">
    <source>
        <dbReference type="PROSITE" id="PS50035"/>
    </source>
</evidence>
<name>A0A553NSR4_TIGCA</name>
<dbReference type="InterPro" id="IPR000008">
    <property type="entry name" value="C2_dom"/>
</dbReference>
<evidence type="ECO:0000256" key="4">
    <source>
        <dbReference type="ARBA" id="ARBA00022723"/>
    </source>
</evidence>